<feature type="compositionally biased region" description="Basic residues" evidence="1">
    <location>
        <begin position="78"/>
        <end position="88"/>
    </location>
</feature>
<dbReference type="SUPFAM" id="SSF56672">
    <property type="entry name" value="DNA/RNA polymerases"/>
    <property type="match status" value="1"/>
</dbReference>
<feature type="compositionally biased region" description="Basic residues" evidence="1">
    <location>
        <begin position="265"/>
        <end position="274"/>
    </location>
</feature>
<feature type="region of interest" description="Disordered" evidence="1">
    <location>
        <begin position="78"/>
        <end position="117"/>
    </location>
</feature>
<dbReference type="Gene3D" id="3.30.70.270">
    <property type="match status" value="1"/>
</dbReference>
<dbReference type="PANTHER" id="PTHR19446">
    <property type="entry name" value="REVERSE TRANSCRIPTASES"/>
    <property type="match status" value="1"/>
</dbReference>
<sequence length="698" mass="76758">MPENPKSRSGTSDTVLTRNHSGDNLLPPTTSPTVGQMSSNPVRLPTSSSSNRSWKCTFPGCQTSKNSKKALSVHRFREHKIPFPKRNPKSSSQVSQELQNSQTNPPLSSQTQDPILPAIPVSPAIQPSCPAHSQRIGDVVDFLFPLSNPMKCTEPGCTFDSVSGTTWNQIKCSLLRHLKATHCFTKLKSRHWCDTCGRKIKVPKKHACLALGMTIDTECEHKCQHPDCSFSSPTVLGLRNHTAAHSKSDALAAAVQRKIPNSIKTNKRTKTLKKQARDIPDEAISDPSVSLAAPHVPPGDVPAPPTAPPQPVPGPLSIYIQALEAILQQDPSDEVFVHFCETVEQAVSEVQKISLPDDFGNPTRQELRKQRKPVSVKDAQSAQLLYRRNPKRAVREICEGEPIRCQIPTETIEDFFTQAWNSHQQSIPPFEVNSDDRSSPVDRPFTIAEISKKLSTADNTAAGPDRLTLSNWCEKYRVLSPSQKGFTSFDGVLEHNFILQTRLEQARTKKKELCVAWLDVTNAFGALPHLLIYSALSAAGTGSAFVSIIEDIYNDYSSKILSNDSATTLIPIKSGVKQGCPNSGILFNLSIDHILRRIQGPAPEHRVLAFADDLCLLASSPEELQDLLDLVHCETGKIGLSLNPKGNLLLLLVRVTPVVSRTICFQLVLTPAHERVSSTINFSENSQVHPCSRLAKFI</sequence>
<dbReference type="InterPro" id="IPR013087">
    <property type="entry name" value="Znf_C2H2_type"/>
</dbReference>
<evidence type="ECO:0000313" key="3">
    <source>
        <dbReference type="EMBL" id="GBN97917.1"/>
    </source>
</evidence>
<dbReference type="InterPro" id="IPR043502">
    <property type="entry name" value="DNA/RNA_pol_sf"/>
</dbReference>
<dbReference type="InterPro" id="IPR000477">
    <property type="entry name" value="RT_dom"/>
</dbReference>
<keyword evidence="4" id="KW-1185">Reference proteome</keyword>
<dbReference type="AlphaFoldDB" id="A0A4Y2TBH5"/>
<feature type="region of interest" description="Disordered" evidence="1">
    <location>
        <begin position="264"/>
        <end position="312"/>
    </location>
</feature>
<feature type="compositionally biased region" description="Pro residues" evidence="1">
    <location>
        <begin position="295"/>
        <end position="312"/>
    </location>
</feature>
<name>A0A4Y2TBH5_ARAVE</name>
<organism evidence="3 4">
    <name type="scientific">Araneus ventricosus</name>
    <name type="common">Orbweaver spider</name>
    <name type="synonym">Epeira ventricosa</name>
    <dbReference type="NCBI Taxonomy" id="182803"/>
    <lineage>
        <taxon>Eukaryota</taxon>
        <taxon>Metazoa</taxon>
        <taxon>Ecdysozoa</taxon>
        <taxon>Arthropoda</taxon>
        <taxon>Chelicerata</taxon>
        <taxon>Arachnida</taxon>
        <taxon>Araneae</taxon>
        <taxon>Araneomorphae</taxon>
        <taxon>Entelegynae</taxon>
        <taxon>Araneoidea</taxon>
        <taxon>Araneidae</taxon>
        <taxon>Araneus</taxon>
    </lineage>
</organism>
<dbReference type="OrthoDB" id="6435098at2759"/>
<feature type="region of interest" description="Disordered" evidence="1">
    <location>
        <begin position="1"/>
        <end position="56"/>
    </location>
</feature>
<feature type="compositionally biased region" description="Polar residues" evidence="1">
    <location>
        <begin position="7"/>
        <end position="19"/>
    </location>
</feature>
<dbReference type="Pfam" id="PF00078">
    <property type="entry name" value="RVT_1"/>
    <property type="match status" value="1"/>
</dbReference>
<evidence type="ECO:0000259" key="2">
    <source>
        <dbReference type="PROSITE" id="PS50878"/>
    </source>
</evidence>
<dbReference type="Proteomes" id="UP000499080">
    <property type="component" value="Unassembled WGS sequence"/>
</dbReference>
<evidence type="ECO:0000256" key="1">
    <source>
        <dbReference type="SAM" id="MobiDB-lite"/>
    </source>
</evidence>
<dbReference type="InterPro" id="IPR043128">
    <property type="entry name" value="Rev_trsase/Diguanyl_cyclase"/>
</dbReference>
<gene>
    <name evidence="3" type="ORF">AVEN_11184_1</name>
</gene>
<proteinExistence type="predicted"/>
<dbReference type="EMBL" id="BGPR01027432">
    <property type="protein sequence ID" value="GBN97917.1"/>
    <property type="molecule type" value="Genomic_DNA"/>
</dbReference>
<reference evidence="3 4" key="1">
    <citation type="journal article" date="2019" name="Sci. Rep.">
        <title>Orb-weaving spider Araneus ventricosus genome elucidates the spidroin gene catalogue.</title>
        <authorList>
            <person name="Kono N."/>
            <person name="Nakamura H."/>
            <person name="Ohtoshi R."/>
            <person name="Moran D.A.P."/>
            <person name="Shinohara A."/>
            <person name="Yoshida Y."/>
            <person name="Fujiwara M."/>
            <person name="Mori M."/>
            <person name="Tomita M."/>
            <person name="Arakawa K."/>
        </authorList>
    </citation>
    <scope>NUCLEOTIDE SEQUENCE [LARGE SCALE GENOMIC DNA]</scope>
</reference>
<feature type="domain" description="Reverse transcriptase" evidence="2">
    <location>
        <begin position="431"/>
        <end position="663"/>
    </location>
</feature>
<feature type="compositionally biased region" description="Polar residues" evidence="1">
    <location>
        <begin position="89"/>
        <end position="113"/>
    </location>
</feature>
<evidence type="ECO:0000313" key="4">
    <source>
        <dbReference type="Proteomes" id="UP000499080"/>
    </source>
</evidence>
<comment type="caution">
    <text evidence="3">The sequence shown here is derived from an EMBL/GenBank/DDBJ whole genome shotgun (WGS) entry which is preliminary data.</text>
</comment>
<dbReference type="PROSITE" id="PS50878">
    <property type="entry name" value="RT_POL"/>
    <property type="match status" value="1"/>
</dbReference>
<dbReference type="GO" id="GO:0071897">
    <property type="term" value="P:DNA biosynthetic process"/>
    <property type="evidence" value="ECO:0007669"/>
    <property type="project" value="UniProtKB-ARBA"/>
</dbReference>
<dbReference type="SMART" id="SM00355">
    <property type="entry name" value="ZnF_C2H2"/>
    <property type="match status" value="3"/>
</dbReference>
<feature type="compositionally biased region" description="Polar residues" evidence="1">
    <location>
        <begin position="27"/>
        <end position="56"/>
    </location>
</feature>
<accession>A0A4Y2TBH5</accession>
<protein>
    <recommendedName>
        <fullName evidence="2">Reverse transcriptase domain-containing protein</fullName>
    </recommendedName>
</protein>